<reference evidence="1" key="1">
    <citation type="submission" date="2020-12" db="EMBL/GenBank/DDBJ databases">
        <title>Metabolic potential, ecology and presence of endohyphal bacteria is reflected in genomic diversity of Mucoromycotina.</title>
        <authorList>
            <person name="Muszewska A."/>
            <person name="Okrasinska A."/>
            <person name="Steczkiewicz K."/>
            <person name="Drgas O."/>
            <person name="Orlowska M."/>
            <person name="Perlinska-Lenart U."/>
            <person name="Aleksandrzak-Piekarczyk T."/>
            <person name="Szatraj K."/>
            <person name="Zielenkiewicz U."/>
            <person name="Pilsyk S."/>
            <person name="Malc E."/>
            <person name="Mieczkowski P."/>
            <person name="Kruszewska J.S."/>
            <person name="Biernat P."/>
            <person name="Pawlowska J."/>
        </authorList>
    </citation>
    <scope>NUCLEOTIDE SEQUENCE</scope>
    <source>
        <strain evidence="1">WA0000017839</strain>
    </source>
</reference>
<keyword evidence="2" id="KW-1185">Reference proteome</keyword>
<proteinExistence type="predicted"/>
<dbReference type="Proteomes" id="UP000603453">
    <property type="component" value="Unassembled WGS sequence"/>
</dbReference>
<dbReference type="AlphaFoldDB" id="A0A8H7RMN6"/>
<sequence length="99" mass="10887">MISDLKERSFATRIFLSPCSWASTPLQSRNLQPGSQGITDNLGVYGNTQDLLTYLKSVNHNVCLVAIDFAGLTTRSEDITKSVQTNASLKKLQLKLLPC</sequence>
<evidence type="ECO:0000313" key="2">
    <source>
        <dbReference type="Proteomes" id="UP000603453"/>
    </source>
</evidence>
<name>A0A8H7RMN6_9FUNG</name>
<evidence type="ECO:0000313" key="1">
    <source>
        <dbReference type="EMBL" id="KAG2213857.1"/>
    </source>
</evidence>
<dbReference type="OrthoDB" id="2272687at2759"/>
<accession>A0A8H7RMN6</accession>
<protein>
    <submittedName>
        <fullName evidence="1">Uncharacterized protein</fullName>
    </submittedName>
</protein>
<dbReference type="EMBL" id="JAEPRD010000002">
    <property type="protein sequence ID" value="KAG2213857.1"/>
    <property type="molecule type" value="Genomic_DNA"/>
</dbReference>
<organism evidence="1 2">
    <name type="scientific">Mucor saturninus</name>
    <dbReference type="NCBI Taxonomy" id="64648"/>
    <lineage>
        <taxon>Eukaryota</taxon>
        <taxon>Fungi</taxon>
        <taxon>Fungi incertae sedis</taxon>
        <taxon>Mucoromycota</taxon>
        <taxon>Mucoromycotina</taxon>
        <taxon>Mucoromycetes</taxon>
        <taxon>Mucorales</taxon>
        <taxon>Mucorineae</taxon>
        <taxon>Mucoraceae</taxon>
        <taxon>Mucor</taxon>
    </lineage>
</organism>
<comment type="caution">
    <text evidence="1">The sequence shown here is derived from an EMBL/GenBank/DDBJ whole genome shotgun (WGS) entry which is preliminary data.</text>
</comment>
<gene>
    <name evidence="1" type="ORF">INT47_001126</name>
</gene>